<comment type="caution">
    <text evidence="1">The sequence shown here is derived from an EMBL/GenBank/DDBJ whole genome shotgun (WGS) entry which is preliminary data.</text>
</comment>
<evidence type="ECO:0000313" key="1">
    <source>
        <dbReference type="EMBL" id="HFK96543.1"/>
    </source>
</evidence>
<name>A0A832A123_9BACT</name>
<reference evidence="1" key="1">
    <citation type="journal article" date="2020" name="mSystems">
        <title>Genome- and Community-Level Interaction Insights into Carbon Utilization and Element Cycling Functions of Hydrothermarchaeota in Hydrothermal Sediment.</title>
        <authorList>
            <person name="Zhou Z."/>
            <person name="Liu Y."/>
            <person name="Xu W."/>
            <person name="Pan J."/>
            <person name="Luo Z.H."/>
            <person name="Li M."/>
        </authorList>
    </citation>
    <scope>NUCLEOTIDE SEQUENCE [LARGE SCALE GENOMIC DNA]</scope>
    <source>
        <strain evidence="1">SpSt-456</strain>
    </source>
</reference>
<organism evidence="1">
    <name type="scientific">Desulfacinum infernum</name>
    <dbReference type="NCBI Taxonomy" id="35837"/>
    <lineage>
        <taxon>Bacteria</taxon>
        <taxon>Pseudomonadati</taxon>
        <taxon>Thermodesulfobacteriota</taxon>
        <taxon>Syntrophobacteria</taxon>
        <taxon>Syntrophobacterales</taxon>
        <taxon>Syntrophobacteraceae</taxon>
        <taxon>Desulfacinum</taxon>
    </lineage>
</organism>
<protein>
    <submittedName>
        <fullName evidence="1">Uncharacterized protein</fullName>
    </submittedName>
</protein>
<dbReference type="InterPro" id="IPR009057">
    <property type="entry name" value="Homeodomain-like_sf"/>
</dbReference>
<dbReference type="AlphaFoldDB" id="A0A832A123"/>
<sequence length="78" mass="9550">MEEIRGNDDRRKARRLQRIVDFALAVIRQGNLSLDEVHRMVEAVRQYAYREYPDKKDLYERIYTPRFRRAVAERYGYP</sequence>
<accession>A0A832A123</accession>
<gene>
    <name evidence="1" type="ORF">ENS06_04345</name>
</gene>
<proteinExistence type="predicted"/>
<dbReference type="EMBL" id="DSTK01000013">
    <property type="protein sequence ID" value="HFK96543.1"/>
    <property type="molecule type" value="Genomic_DNA"/>
</dbReference>
<dbReference type="Gene3D" id="1.10.357.10">
    <property type="entry name" value="Tetracycline Repressor, domain 2"/>
    <property type="match status" value="1"/>
</dbReference>
<dbReference type="SUPFAM" id="SSF46689">
    <property type="entry name" value="Homeodomain-like"/>
    <property type="match status" value="1"/>
</dbReference>